<organism evidence="2 3">
    <name type="scientific">candidate division Kazan bacterium RIFCSPLOWO2_01_FULL_45_19</name>
    <dbReference type="NCBI Taxonomy" id="1798538"/>
    <lineage>
        <taxon>Bacteria</taxon>
        <taxon>Bacteria division Kazan-3B-28</taxon>
    </lineage>
</organism>
<protein>
    <submittedName>
        <fullName evidence="2">Uncharacterized protein</fullName>
    </submittedName>
</protein>
<dbReference type="AlphaFoldDB" id="A0A1F4NPT7"/>
<dbReference type="Proteomes" id="UP000178085">
    <property type="component" value="Unassembled WGS sequence"/>
</dbReference>
<comment type="caution">
    <text evidence="2">The sequence shown here is derived from an EMBL/GenBank/DDBJ whole genome shotgun (WGS) entry which is preliminary data.</text>
</comment>
<proteinExistence type="predicted"/>
<feature type="region of interest" description="Disordered" evidence="1">
    <location>
        <begin position="114"/>
        <end position="136"/>
    </location>
</feature>
<accession>A0A1F4NPT7</accession>
<gene>
    <name evidence="2" type="ORF">A3K51_00295</name>
</gene>
<reference evidence="2 3" key="1">
    <citation type="journal article" date="2016" name="Nat. Commun.">
        <title>Thousands of microbial genomes shed light on interconnected biogeochemical processes in an aquifer system.</title>
        <authorList>
            <person name="Anantharaman K."/>
            <person name="Brown C.T."/>
            <person name="Hug L.A."/>
            <person name="Sharon I."/>
            <person name="Castelle C.J."/>
            <person name="Probst A.J."/>
            <person name="Thomas B.C."/>
            <person name="Singh A."/>
            <person name="Wilkins M.J."/>
            <person name="Karaoz U."/>
            <person name="Brodie E.L."/>
            <person name="Williams K.H."/>
            <person name="Hubbard S.S."/>
            <person name="Banfield J.F."/>
        </authorList>
    </citation>
    <scope>NUCLEOTIDE SEQUENCE [LARGE SCALE GENOMIC DNA]</scope>
</reference>
<dbReference type="EMBL" id="METD01000001">
    <property type="protein sequence ID" value="OGB73308.1"/>
    <property type="molecule type" value="Genomic_DNA"/>
</dbReference>
<evidence type="ECO:0000256" key="1">
    <source>
        <dbReference type="SAM" id="MobiDB-lite"/>
    </source>
</evidence>
<feature type="compositionally biased region" description="Polar residues" evidence="1">
    <location>
        <begin position="117"/>
        <end position="136"/>
    </location>
</feature>
<evidence type="ECO:0000313" key="3">
    <source>
        <dbReference type="Proteomes" id="UP000178085"/>
    </source>
</evidence>
<evidence type="ECO:0000313" key="2">
    <source>
        <dbReference type="EMBL" id="OGB73308.1"/>
    </source>
</evidence>
<sequence>MTTKVGGTVRDYLEVFPLEAKIADVAPGLTVSYAEPEMTVGEYLKRYPYRSQGRFKQSHLGFPDPKVPTIPRQTASNWTNDREHCEHFREERCIINGVWIGQCMIDRCANRPDLRSHQPTAQSEQVHSEGVMTSGT</sequence>
<name>A0A1F4NPT7_UNCK3</name>